<evidence type="ECO:0000313" key="10">
    <source>
        <dbReference type="EMBL" id="CAG5135018.1"/>
    </source>
</evidence>
<evidence type="ECO:0000256" key="6">
    <source>
        <dbReference type="ARBA" id="ARBA00023065"/>
    </source>
</evidence>
<dbReference type="GO" id="GO:0005886">
    <property type="term" value="C:plasma membrane"/>
    <property type="evidence" value="ECO:0007669"/>
    <property type="project" value="UniProtKB-SubCell"/>
</dbReference>
<organism evidence="10 11">
    <name type="scientific">Candidula unifasciata</name>
    <dbReference type="NCBI Taxonomy" id="100452"/>
    <lineage>
        <taxon>Eukaryota</taxon>
        <taxon>Metazoa</taxon>
        <taxon>Spiralia</taxon>
        <taxon>Lophotrochozoa</taxon>
        <taxon>Mollusca</taxon>
        <taxon>Gastropoda</taxon>
        <taxon>Heterobranchia</taxon>
        <taxon>Euthyneura</taxon>
        <taxon>Panpulmonata</taxon>
        <taxon>Eupulmonata</taxon>
        <taxon>Stylommatophora</taxon>
        <taxon>Helicina</taxon>
        <taxon>Helicoidea</taxon>
        <taxon>Geomitridae</taxon>
        <taxon>Candidula</taxon>
    </lineage>
</organism>
<dbReference type="PANTHER" id="PTHR11893:SF36">
    <property type="entry name" value="INNEXIN-5"/>
    <property type="match status" value="1"/>
</dbReference>
<comment type="function">
    <text evidence="9">Structural component of the gap junctions.</text>
</comment>
<evidence type="ECO:0000256" key="5">
    <source>
        <dbReference type="ARBA" id="ARBA00022989"/>
    </source>
</evidence>
<keyword evidence="2 9" id="KW-0813">Transport</keyword>
<dbReference type="GO" id="GO:0005921">
    <property type="term" value="C:gap junction"/>
    <property type="evidence" value="ECO:0007669"/>
    <property type="project" value="UniProtKB-UniRule"/>
</dbReference>
<dbReference type="EMBL" id="CAJHNH020007835">
    <property type="protein sequence ID" value="CAG5135018.1"/>
    <property type="molecule type" value="Genomic_DNA"/>
</dbReference>
<keyword evidence="7 9" id="KW-0472">Membrane</keyword>
<comment type="caution">
    <text evidence="10">The sequence shown here is derived from an EMBL/GenBank/DDBJ whole genome shotgun (WGS) entry which is preliminary data.</text>
</comment>
<keyword evidence="11" id="KW-1185">Reference proteome</keyword>
<comment type="caution">
    <text evidence="9">Lacks conserved residue(s) required for the propagation of feature annotation.</text>
</comment>
<dbReference type="PANTHER" id="PTHR11893">
    <property type="entry name" value="INNEXIN"/>
    <property type="match status" value="1"/>
</dbReference>
<keyword evidence="6 9" id="KW-0406">Ion transport</keyword>
<evidence type="ECO:0000313" key="11">
    <source>
        <dbReference type="Proteomes" id="UP000678393"/>
    </source>
</evidence>
<comment type="similarity">
    <text evidence="9">Belongs to the pannexin family.</text>
</comment>
<evidence type="ECO:0000256" key="7">
    <source>
        <dbReference type="ARBA" id="ARBA00023136"/>
    </source>
</evidence>
<feature type="transmembrane region" description="Helical" evidence="9">
    <location>
        <begin position="131"/>
        <end position="153"/>
    </location>
</feature>
<keyword evidence="4 9" id="KW-0812">Transmembrane</keyword>
<dbReference type="Proteomes" id="UP000678393">
    <property type="component" value="Unassembled WGS sequence"/>
</dbReference>
<evidence type="ECO:0000256" key="1">
    <source>
        <dbReference type="ARBA" id="ARBA00004651"/>
    </source>
</evidence>
<evidence type="ECO:0000256" key="2">
    <source>
        <dbReference type="ARBA" id="ARBA00022448"/>
    </source>
</evidence>
<dbReference type="GO" id="GO:0034220">
    <property type="term" value="P:monoatomic ion transmembrane transport"/>
    <property type="evidence" value="ECO:0007669"/>
    <property type="project" value="UniProtKB-KW"/>
</dbReference>
<proteinExistence type="inferred from homology"/>
<keyword evidence="3" id="KW-1003">Cell membrane</keyword>
<gene>
    <name evidence="9" type="primary">inx</name>
    <name evidence="10" type="ORF">CUNI_LOCUS20576</name>
</gene>
<comment type="subcellular location">
    <subcellularLocation>
        <location evidence="1 9">Cell membrane</location>
        <topology evidence="1 9">Multi-pass membrane protein</topology>
    </subcellularLocation>
</comment>
<protein>
    <recommendedName>
        <fullName evidence="9">Innexin</fullName>
    </recommendedName>
</protein>
<keyword evidence="8 9" id="KW-0407">Ion channel</keyword>
<reference evidence="10" key="1">
    <citation type="submission" date="2021-04" db="EMBL/GenBank/DDBJ databases">
        <authorList>
            <consortium name="Molecular Ecology Group"/>
        </authorList>
    </citation>
    <scope>NUCLEOTIDE SEQUENCE</scope>
</reference>
<evidence type="ECO:0000256" key="8">
    <source>
        <dbReference type="ARBA" id="ARBA00023303"/>
    </source>
</evidence>
<feature type="transmembrane region" description="Helical" evidence="9">
    <location>
        <begin position="224"/>
        <end position="247"/>
    </location>
</feature>
<dbReference type="AlphaFoldDB" id="A0A8S4A3U3"/>
<sequence length="342" mass="40167">MSAIFALANWSKLQGSNDDHWSDRVSHLWTVGILVIFSTLVSSAQYVGDPIQCWCPAHFTGGVNIDRLVELAESTQLSKPEDREKTTIHVAKYLDIWLRTHHYYHFNLIVRVRQQFGNIFCFWFAKRAGKFLIGFYLFVKFLYAANVVFQFFILNKFLCMDYTVYGYEVIKTLVTEGEFKDAPRFPRITLCDFEIRQLENIQRYTVQCVLPINLFNEKIFIFLWFWYLFVAVISCWSYLSLLIHFLIKHNRSHYVKKYLKLQDNLKNETDSKLAKKFAHEYLKDDGIFVLQLVAKNTSEIVVTDLVNSLWSLYKESQETVRPNSEMNSVSTVEMEPSGLTKL</sequence>
<evidence type="ECO:0000256" key="3">
    <source>
        <dbReference type="ARBA" id="ARBA00022475"/>
    </source>
</evidence>
<evidence type="ECO:0000256" key="4">
    <source>
        <dbReference type="ARBA" id="ARBA00022692"/>
    </source>
</evidence>
<dbReference type="OrthoDB" id="5867527at2759"/>
<name>A0A8S4A3U3_9EUPU</name>
<keyword evidence="5 9" id="KW-1133">Transmembrane helix</keyword>
<dbReference type="PROSITE" id="PS51013">
    <property type="entry name" value="PANNEXIN"/>
    <property type="match status" value="1"/>
</dbReference>
<dbReference type="Pfam" id="PF00876">
    <property type="entry name" value="Innexin"/>
    <property type="match status" value="2"/>
</dbReference>
<dbReference type="InterPro" id="IPR000990">
    <property type="entry name" value="Innexin"/>
</dbReference>
<accession>A0A8S4A3U3</accession>
<evidence type="ECO:0000256" key="9">
    <source>
        <dbReference type="RuleBase" id="RU010713"/>
    </source>
</evidence>